<evidence type="ECO:0000313" key="7">
    <source>
        <dbReference type="EMBL" id="RAJ80227.1"/>
    </source>
</evidence>
<dbReference type="OrthoDB" id="9766816at2"/>
<accession>A0A327VW51</accession>
<comment type="cofactor">
    <cofactor evidence="5">
        <name>FAD</name>
        <dbReference type="ChEBI" id="CHEBI:57692"/>
    </cofactor>
</comment>
<dbReference type="GO" id="GO:0071949">
    <property type="term" value="F:FAD binding"/>
    <property type="evidence" value="ECO:0007669"/>
    <property type="project" value="InterPro"/>
</dbReference>
<dbReference type="EC" id="1.14.13.-" evidence="5"/>
<keyword evidence="1 5" id="KW-0285">Flavoprotein</keyword>
<evidence type="ECO:0000256" key="2">
    <source>
        <dbReference type="ARBA" id="ARBA00022827"/>
    </source>
</evidence>
<gene>
    <name evidence="7" type="ORF">CLV59_105335</name>
</gene>
<feature type="binding site" evidence="5">
    <location>
        <position position="300"/>
    </location>
    <ligand>
        <name>FAD</name>
        <dbReference type="ChEBI" id="CHEBI:57692"/>
    </ligand>
</feature>
<organism evidence="7 8">
    <name type="scientific">Chitinophaga dinghuensis</name>
    <dbReference type="NCBI Taxonomy" id="1539050"/>
    <lineage>
        <taxon>Bacteria</taxon>
        <taxon>Pseudomonadati</taxon>
        <taxon>Bacteroidota</taxon>
        <taxon>Chitinophagia</taxon>
        <taxon>Chitinophagales</taxon>
        <taxon>Chitinophagaceae</taxon>
        <taxon>Chitinophaga</taxon>
    </lineage>
</organism>
<keyword evidence="2 5" id="KW-0274">FAD</keyword>
<comment type="catalytic activity">
    <reaction evidence="5">
        <text>a tetracycline + NADPH + O2 + H(+) = an 11a-hydroxytetracycline + NADP(+) + H2O</text>
        <dbReference type="Rhea" id="RHEA:61444"/>
        <dbReference type="ChEBI" id="CHEBI:15377"/>
        <dbReference type="ChEBI" id="CHEBI:15378"/>
        <dbReference type="ChEBI" id="CHEBI:15379"/>
        <dbReference type="ChEBI" id="CHEBI:57783"/>
        <dbReference type="ChEBI" id="CHEBI:58349"/>
        <dbReference type="ChEBI" id="CHEBI:144644"/>
        <dbReference type="ChEBI" id="CHEBI:144645"/>
    </reaction>
</comment>
<evidence type="ECO:0000313" key="8">
    <source>
        <dbReference type="Proteomes" id="UP000249819"/>
    </source>
</evidence>
<dbReference type="PRINTS" id="PR00420">
    <property type="entry name" value="RNGMNOXGNASE"/>
</dbReference>
<keyword evidence="5" id="KW-0547">Nucleotide-binding</keyword>
<keyword evidence="5" id="KW-0963">Cytoplasm</keyword>
<dbReference type="SUPFAM" id="SSF51905">
    <property type="entry name" value="FAD/NAD(P)-binding domain"/>
    <property type="match status" value="1"/>
</dbReference>
<keyword evidence="3 5" id="KW-0560">Oxidoreductase</keyword>
<dbReference type="RefSeq" id="WP_111593234.1">
    <property type="nucleotide sequence ID" value="NZ_QLMA01000005.1"/>
</dbReference>
<dbReference type="Proteomes" id="UP000249819">
    <property type="component" value="Unassembled WGS sequence"/>
</dbReference>
<reference evidence="7 8" key="1">
    <citation type="submission" date="2018-06" db="EMBL/GenBank/DDBJ databases">
        <title>Genomic Encyclopedia of Archaeal and Bacterial Type Strains, Phase II (KMG-II): from individual species to whole genera.</title>
        <authorList>
            <person name="Goeker M."/>
        </authorList>
    </citation>
    <scope>NUCLEOTIDE SEQUENCE [LARGE SCALE GENOMIC DNA]</scope>
    <source>
        <strain evidence="7 8">DSM 29821</strain>
    </source>
</reference>
<dbReference type="Pfam" id="PF01494">
    <property type="entry name" value="FAD_binding_3"/>
    <property type="match status" value="2"/>
</dbReference>
<keyword evidence="5" id="KW-0521">NADP</keyword>
<dbReference type="PANTHER" id="PTHR46972">
    <property type="entry name" value="MONOOXYGENASE ASQM-RELATED"/>
    <property type="match status" value="1"/>
</dbReference>
<name>A0A327VW51_9BACT</name>
<dbReference type="GO" id="GO:0004497">
    <property type="term" value="F:monooxygenase activity"/>
    <property type="evidence" value="ECO:0007669"/>
    <property type="project" value="UniProtKB-UniRule"/>
</dbReference>
<comment type="subunit">
    <text evidence="5">Monomer.</text>
</comment>
<dbReference type="Gene3D" id="3.50.50.60">
    <property type="entry name" value="FAD/NAD(P)-binding domain"/>
    <property type="match status" value="1"/>
</dbReference>
<evidence type="ECO:0000256" key="5">
    <source>
        <dbReference type="HAMAP-Rule" id="MF_00845"/>
    </source>
</evidence>
<feature type="binding site" evidence="5">
    <location>
        <position position="106"/>
    </location>
    <ligand>
        <name>FAD</name>
        <dbReference type="ChEBI" id="CHEBI:57692"/>
    </ligand>
</feature>
<evidence type="ECO:0000256" key="4">
    <source>
        <dbReference type="ARBA" id="ARBA00023033"/>
    </source>
</evidence>
<protein>
    <recommendedName>
        <fullName evidence="5">Flavin-dependent monooxygenase</fullName>
    </recommendedName>
    <alternativeName>
        <fullName evidence="5">TetX monooxygenase</fullName>
        <shortName evidence="5">TetX</shortName>
        <ecNumber evidence="5">1.14.13.-</ecNumber>
    </alternativeName>
</protein>
<comment type="subcellular location">
    <subcellularLocation>
        <location evidence="5">Cytoplasm</location>
    </subcellularLocation>
</comment>
<dbReference type="InterPro" id="IPR002938">
    <property type="entry name" value="FAD-bd"/>
</dbReference>
<comment type="function">
    <text evidence="5">An FAD-requiring monooxygenase active on some tetracycline antibiotic derivatives, which leads to their inactivation. Hydroxylates carbon 11a of tetracycline and some analogs.</text>
</comment>
<comment type="caution">
    <text evidence="7">The sequence shown here is derived from an EMBL/GenBank/DDBJ whole genome shotgun (WGS) entry which is preliminary data.</text>
</comment>
<dbReference type="HAMAP" id="MF_00845">
    <property type="entry name" value="TetX_monooxygenase"/>
    <property type="match status" value="1"/>
</dbReference>
<evidence type="ECO:0000256" key="1">
    <source>
        <dbReference type="ARBA" id="ARBA00022630"/>
    </source>
</evidence>
<dbReference type="AlphaFoldDB" id="A0A327VW51"/>
<evidence type="ECO:0000259" key="6">
    <source>
        <dbReference type="Pfam" id="PF01494"/>
    </source>
</evidence>
<evidence type="ECO:0000256" key="3">
    <source>
        <dbReference type="ARBA" id="ARBA00023002"/>
    </source>
</evidence>
<dbReference type="PANTHER" id="PTHR46972:SF1">
    <property type="entry name" value="FAD DEPENDENT OXIDOREDUCTASE DOMAIN-CONTAINING PROTEIN"/>
    <property type="match status" value="1"/>
</dbReference>
<comment type="similarity">
    <text evidence="5">Belongs to the aromatic-ring hydroxylase family. TetX subfamily.</text>
</comment>
<dbReference type="InterPro" id="IPR043683">
    <property type="entry name" value="TetX_monooxygenase"/>
</dbReference>
<dbReference type="GO" id="GO:0046677">
    <property type="term" value="P:response to antibiotic"/>
    <property type="evidence" value="ECO:0007669"/>
    <property type="project" value="InterPro"/>
</dbReference>
<keyword evidence="8" id="KW-1185">Reference proteome</keyword>
<keyword evidence="4 5" id="KW-0503">Monooxygenase</keyword>
<sequence length="376" mass="41801">MLLHNKKVAIIGGGPVGLTMGRLLQQHGVDVTIYERDQDPAARIWGGTLDLYKDSGQQAMQRAGLLERYYALAKPMGRRFADQEGAIHLTRKPTSANQYDNPEISRNNLRKMLLESLAKDTVIWDHKFTGLEQDGHQWVLHFEGQPDVTADFIVGANGGMSRVRPYVTDAAVTTTGSFIIQGEVYDPVNTCPAFLQLCDGDILMAAYGGNLFVANPDNNGALAYGIIFQRPAEWMDDVPVDFWQPAAVASYLSERMAEWHPAYKALFHGTDFFVGLPIRKVSMDEPWKTNRPLPITLIGDAAHLMPPFAGQGVNTGLKDALILSENLTSGRFQTLEAAIADYEQQMFRYATAAQQASCENELEMRSSDFSFLKFMQ</sequence>
<dbReference type="EMBL" id="QLMA01000005">
    <property type="protein sequence ID" value="RAJ80227.1"/>
    <property type="molecule type" value="Genomic_DNA"/>
</dbReference>
<dbReference type="GO" id="GO:0005737">
    <property type="term" value="C:cytoplasm"/>
    <property type="evidence" value="ECO:0007669"/>
    <property type="project" value="UniProtKB-SubCell"/>
</dbReference>
<feature type="domain" description="FAD-binding" evidence="6">
    <location>
        <begin position="7"/>
        <end position="168"/>
    </location>
</feature>
<comment type="domain">
    <text evidence="5">Consists of an N-terminal FAD-binding domain with a Rossman fold and a C-terminal substrate-binding domain.</text>
</comment>
<dbReference type="InterPro" id="IPR036188">
    <property type="entry name" value="FAD/NAD-bd_sf"/>
</dbReference>
<feature type="domain" description="FAD-binding" evidence="6">
    <location>
        <begin position="295"/>
        <end position="346"/>
    </location>
</feature>
<feature type="binding site" evidence="5">
    <location>
        <position position="50"/>
    </location>
    <ligand>
        <name>FAD</name>
        <dbReference type="ChEBI" id="CHEBI:57692"/>
    </ligand>
</feature>
<feature type="binding site" evidence="5">
    <location>
        <position position="43"/>
    </location>
    <ligand>
        <name>NADPH</name>
        <dbReference type="ChEBI" id="CHEBI:57783"/>
    </ligand>
</feature>
<proteinExistence type="inferred from homology"/>